<gene>
    <name evidence="3" type="ORF">ACFS6H_18560</name>
</gene>
<keyword evidence="3" id="KW-0328">Glycosyltransferase</keyword>
<dbReference type="PANTHER" id="PTHR45947:SF3">
    <property type="entry name" value="SULFOQUINOVOSYL TRANSFERASE SQD2"/>
    <property type="match status" value="1"/>
</dbReference>
<feature type="domain" description="Glycosyl transferase family 1" evidence="1">
    <location>
        <begin position="191"/>
        <end position="333"/>
    </location>
</feature>
<dbReference type="EC" id="2.4.-.-" evidence="3"/>
<dbReference type="Proteomes" id="UP001597511">
    <property type="component" value="Unassembled WGS sequence"/>
</dbReference>
<keyword evidence="3" id="KW-0808">Transferase</keyword>
<dbReference type="InterPro" id="IPR028098">
    <property type="entry name" value="Glyco_trans_4-like_N"/>
</dbReference>
<evidence type="ECO:0000313" key="4">
    <source>
        <dbReference type="Proteomes" id="UP001597511"/>
    </source>
</evidence>
<reference evidence="4" key="1">
    <citation type="journal article" date="2019" name="Int. J. Syst. Evol. Microbiol.">
        <title>The Global Catalogue of Microorganisms (GCM) 10K type strain sequencing project: providing services to taxonomists for standard genome sequencing and annotation.</title>
        <authorList>
            <consortium name="The Broad Institute Genomics Platform"/>
            <consortium name="The Broad Institute Genome Sequencing Center for Infectious Disease"/>
            <person name="Wu L."/>
            <person name="Ma J."/>
        </authorList>
    </citation>
    <scope>NUCLEOTIDE SEQUENCE [LARGE SCALE GENOMIC DNA]</scope>
    <source>
        <strain evidence="4">KCTC 23299</strain>
    </source>
</reference>
<dbReference type="Pfam" id="PF00534">
    <property type="entry name" value="Glycos_transf_1"/>
    <property type="match status" value="1"/>
</dbReference>
<proteinExistence type="predicted"/>
<dbReference type="SUPFAM" id="SSF53756">
    <property type="entry name" value="UDP-Glycosyltransferase/glycogen phosphorylase"/>
    <property type="match status" value="1"/>
</dbReference>
<dbReference type="EMBL" id="JBHUOZ010000003">
    <property type="protein sequence ID" value="MFD2921729.1"/>
    <property type="molecule type" value="Genomic_DNA"/>
</dbReference>
<dbReference type="RefSeq" id="WP_386102607.1">
    <property type="nucleotide sequence ID" value="NZ_JBHUOZ010000003.1"/>
</dbReference>
<evidence type="ECO:0000259" key="2">
    <source>
        <dbReference type="Pfam" id="PF13439"/>
    </source>
</evidence>
<dbReference type="Gene3D" id="3.40.50.2000">
    <property type="entry name" value="Glycogen Phosphorylase B"/>
    <property type="match status" value="2"/>
</dbReference>
<dbReference type="PANTHER" id="PTHR45947">
    <property type="entry name" value="SULFOQUINOVOSYL TRANSFERASE SQD2"/>
    <property type="match status" value="1"/>
</dbReference>
<evidence type="ECO:0000259" key="1">
    <source>
        <dbReference type="Pfam" id="PF00534"/>
    </source>
</evidence>
<name>A0ABW6A925_9BACT</name>
<dbReference type="Pfam" id="PF13439">
    <property type="entry name" value="Glyco_transf_4"/>
    <property type="match status" value="1"/>
</dbReference>
<evidence type="ECO:0000313" key="3">
    <source>
        <dbReference type="EMBL" id="MFD2921729.1"/>
    </source>
</evidence>
<dbReference type="InterPro" id="IPR001296">
    <property type="entry name" value="Glyco_trans_1"/>
</dbReference>
<sequence length="374" mass="42278">MVVVHIIEPFASGVALFVNSLTKVLGDDEHIVIHGERKDEIEAHLVKKGFNTSNVKFIPWKSAHRKVNMVKDVQALFEIHSILKRLKKAQLCDVVHLHSAKSGFLGRIACRMLGIKNVFYTPNGASFLSTDSAVKRFLFKGLEVFANKLCGKVICSSASEFNEYKKLGIKTLYVNNGVETVARQDETARNTSEKFRIITCGRIVAQKNPELFNEIASYFVGLDNFEFVWVGDGPDADLLHAKNIKITGWLDKNAVYDLIKSGDVYLSTSQYEGLSFAALEAMSLKKALLLSDCVGNRDIIRQGVNGDLFSNKRAAITKIIQYQNNREMLEVMGALSKDIKKTEYDMQHNFRIYKDIYLGRPYISNTLMKRWTFN</sequence>
<dbReference type="GO" id="GO:0016757">
    <property type="term" value="F:glycosyltransferase activity"/>
    <property type="evidence" value="ECO:0007669"/>
    <property type="project" value="UniProtKB-KW"/>
</dbReference>
<protein>
    <submittedName>
        <fullName evidence="3">Glycosyltransferase</fullName>
        <ecNumber evidence="3">2.4.-.-</ecNumber>
    </submittedName>
</protein>
<comment type="caution">
    <text evidence="3">The sequence shown here is derived from an EMBL/GenBank/DDBJ whole genome shotgun (WGS) entry which is preliminary data.</text>
</comment>
<dbReference type="InterPro" id="IPR050194">
    <property type="entry name" value="Glycosyltransferase_grp1"/>
</dbReference>
<organism evidence="3 4">
    <name type="scientific">Terrimonas rubra</name>
    <dbReference type="NCBI Taxonomy" id="1035890"/>
    <lineage>
        <taxon>Bacteria</taxon>
        <taxon>Pseudomonadati</taxon>
        <taxon>Bacteroidota</taxon>
        <taxon>Chitinophagia</taxon>
        <taxon>Chitinophagales</taxon>
        <taxon>Chitinophagaceae</taxon>
        <taxon>Terrimonas</taxon>
    </lineage>
</organism>
<keyword evidence="4" id="KW-1185">Reference proteome</keyword>
<feature type="domain" description="Glycosyltransferase subfamily 4-like N-terminal" evidence="2">
    <location>
        <begin position="71"/>
        <end position="180"/>
    </location>
</feature>
<accession>A0ABW6A925</accession>